<protein>
    <recommendedName>
        <fullName evidence="2">Band 7 domain-containing protein</fullName>
    </recommendedName>
</protein>
<evidence type="ECO:0000313" key="3">
    <source>
        <dbReference type="EMBL" id="SMC14520.1"/>
    </source>
</evidence>
<gene>
    <name evidence="3" type="ORF">ROA7745_04388</name>
</gene>
<name>A0A1X7BYE4_9RHOB</name>
<feature type="chain" id="PRO_5012801351" description="Band 7 domain-containing protein" evidence="1">
    <location>
        <begin position="18"/>
        <end position="183"/>
    </location>
</feature>
<dbReference type="EMBL" id="FWXB01000029">
    <property type="protein sequence ID" value="SMC14520.1"/>
    <property type="molecule type" value="Genomic_DNA"/>
</dbReference>
<dbReference type="AlphaFoldDB" id="A0A1X7BYE4"/>
<dbReference type="Proteomes" id="UP000193224">
    <property type="component" value="Unassembled WGS sequence"/>
</dbReference>
<dbReference type="RefSeq" id="WP_139836548.1">
    <property type="nucleotide sequence ID" value="NZ_FWXB01000029.1"/>
</dbReference>
<dbReference type="Pfam" id="PF01145">
    <property type="entry name" value="Band_7"/>
    <property type="match status" value="1"/>
</dbReference>
<organism evidence="3 4">
    <name type="scientific">Roseovarius aestuarii</name>
    <dbReference type="NCBI Taxonomy" id="475083"/>
    <lineage>
        <taxon>Bacteria</taxon>
        <taxon>Pseudomonadati</taxon>
        <taxon>Pseudomonadota</taxon>
        <taxon>Alphaproteobacteria</taxon>
        <taxon>Rhodobacterales</taxon>
        <taxon>Roseobacteraceae</taxon>
        <taxon>Roseovarius</taxon>
    </lineage>
</organism>
<evidence type="ECO:0000313" key="4">
    <source>
        <dbReference type="Proteomes" id="UP000193224"/>
    </source>
</evidence>
<feature type="domain" description="Band 7" evidence="2">
    <location>
        <begin position="33"/>
        <end position="123"/>
    </location>
</feature>
<feature type="signal peptide" evidence="1">
    <location>
        <begin position="1"/>
        <end position="17"/>
    </location>
</feature>
<evidence type="ECO:0000256" key="1">
    <source>
        <dbReference type="SAM" id="SignalP"/>
    </source>
</evidence>
<keyword evidence="1" id="KW-0732">Signal</keyword>
<sequence length="183" mass="20422">MRILVLMAVLTALPLFAAAQTASDKCGFFVVHPENEALVFDRSGNIKRKVGPGLHSCVPFLDTVSIENTFSTRNEEVESSWFDGGCIVKISVYWRISDLEKFHIIGREAVVVPRVRKAALNALDYAEARFAKISFIEFAEISEFEIRAIPQRIDAALRQEAPAFEELGVWFRSGAGIEICAQQ</sequence>
<dbReference type="InterPro" id="IPR001107">
    <property type="entry name" value="Band_7"/>
</dbReference>
<dbReference type="OrthoDB" id="7865838at2"/>
<reference evidence="3 4" key="1">
    <citation type="submission" date="2017-03" db="EMBL/GenBank/DDBJ databases">
        <authorList>
            <person name="Afonso C.L."/>
            <person name="Miller P.J."/>
            <person name="Scott M.A."/>
            <person name="Spackman E."/>
            <person name="Goraichik I."/>
            <person name="Dimitrov K.M."/>
            <person name="Suarez D.L."/>
            <person name="Swayne D.E."/>
        </authorList>
    </citation>
    <scope>NUCLEOTIDE SEQUENCE [LARGE SCALE GENOMIC DNA]</scope>
    <source>
        <strain evidence="3 4">CECT 7745</strain>
    </source>
</reference>
<keyword evidence="4" id="KW-1185">Reference proteome</keyword>
<proteinExistence type="predicted"/>
<accession>A0A1X7BYE4</accession>
<evidence type="ECO:0000259" key="2">
    <source>
        <dbReference type="Pfam" id="PF01145"/>
    </source>
</evidence>